<evidence type="ECO:0000259" key="5">
    <source>
        <dbReference type="Pfam" id="PF21366"/>
    </source>
</evidence>
<dbReference type="GO" id="GO:0036503">
    <property type="term" value="P:ERAD pathway"/>
    <property type="evidence" value="ECO:0007669"/>
    <property type="project" value="TreeGrafter"/>
</dbReference>
<dbReference type="InterPro" id="IPR049439">
    <property type="entry name" value="TRAFD1-XIAF1_Znf"/>
</dbReference>
<reference evidence="6 7" key="1">
    <citation type="submission" date="2017-01" db="EMBL/GenBank/DDBJ databases">
        <authorList>
            <person name="Mah S.A."/>
            <person name="Swanson W.J."/>
            <person name="Moy G.W."/>
            <person name="Vacquier V.D."/>
        </authorList>
    </citation>
    <scope>NUCLEOTIDE SEQUENCE [LARGE SCALE GENOMIC DNA]</scope>
    <source>
        <strain evidence="6 7">GSMNP</strain>
    </source>
</reference>
<sequence length="813" mass="92081">MIFEKKLEFYETFGDSDFSDKIIVPHSMLSDLIEFFRTPKNKYPDSTSTATSPNIEPFAQSIDREIKIPRTPRILSKRRVGAHKRDKGEFFIRDSSEYFLNKNTNDNSGSSSSSSSIDLTSGKHSSFDSLIPSPLTLILKKSTSDSNSLNNIELCVGIKEFSAPEGLVGIPYWIIKHLELNKSDSIDLKYIKLKKGTFAQLLLVEPEKIPSKINVRSILEAHLRKNITALIENQPITVRSANEMYTFKVLELFPDNKVDVVDTDLTVDLTFLNTSSTDKTNGFNNHNARNNTDLVDGFHELPLNKKVKSSLKDQPKYFFYKLQSLHSKMTFYKASVECIDADVDFVSRVGMESPSLLNFDKFDFSGASNKIKSINFSISDTSSDYDYVYSFAVIPTSETPCDFFISIQECDQQDIADNTSTSKDIYALNTTPLTKLGLDSTEEVNPDNVICNNCKSEVPKIRFNIHEAICIRNNQACKVCGLVLSNADFKDSKHMHCYNCDYFGDLSDLSKHEKYYHSKWECPRCPEDTFESIIELSAHRNSNCPDRMIICKFCHILVQQGPQSIRMDDVMHGYHEHESYCGSRTVICKVCNKNIQLRNIRIHADTHRLAKQSQPLPLKLCMNLQCGMPMAGSIVLSAAIKQFFANSNNSSYLSLNMNKNILGMCTKCFSPFLVHEADINNANLLKRVVRTLHSQLIYGCKQEFCRNKKCATGNKELKVTPTEAAGMILPTISKLTSFVNNHQTDLADSLDINICVDNQTSTHKECLNQMISLQKTRSTKRYLPEWISLALSANKNNIEESFKWLNSYAPCIE</sequence>
<evidence type="ECO:0000313" key="7">
    <source>
        <dbReference type="Proteomes" id="UP000187283"/>
    </source>
</evidence>
<proteinExistence type="inferred from homology"/>
<dbReference type="GO" id="GO:0006511">
    <property type="term" value="P:ubiquitin-dependent protein catabolic process"/>
    <property type="evidence" value="ECO:0007669"/>
    <property type="project" value="InterPro"/>
</dbReference>
<dbReference type="Pfam" id="PF03152">
    <property type="entry name" value="UFD1_N1"/>
    <property type="match status" value="1"/>
</dbReference>
<dbReference type="OrthoDB" id="193703at2759"/>
<evidence type="ECO:0000256" key="2">
    <source>
        <dbReference type="ARBA" id="ARBA00022786"/>
    </source>
</evidence>
<dbReference type="Proteomes" id="UP000187283">
    <property type="component" value="Unassembled WGS sequence"/>
</dbReference>
<comment type="caution">
    <text evidence="6">The sequence shown here is derived from an EMBL/GenBank/DDBJ whole genome shotgun (WGS) entry which is preliminary data.</text>
</comment>
<dbReference type="InterPro" id="IPR004854">
    <property type="entry name" value="Ufd1-like"/>
</dbReference>
<dbReference type="InterPro" id="IPR042299">
    <property type="entry name" value="Ufd1-like_Nn"/>
</dbReference>
<dbReference type="InterPro" id="IPR032353">
    <property type="entry name" value="AZUL"/>
</dbReference>
<dbReference type="STRING" id="133412.A0A1R1X3Q0"/>
<dbReference type="PANTHER" id="PTHR12555">
    <property type="entry name" value="UBIQUITIN FUSION DEGRADATON PROTEIN 1"/>
    <property type="match status" value="1"/>
</dbReference>
<dbReference type="GO" id="GO:0034098">
    <property type="term" value="C:VCP-NPL4-UFD1 AAA ATPase complex"/>
    <property type="evidence" value="ECO:0007669"/>
    <property type="project" value="TreeGrafter"/>
</dbReference>
<dbReference type="Gene3D" id="6.10.130.10">
    <property type="entry name" value="Ubiquitin-protein ligase E3A, N-terminal zinc-binding domain (AZUL)"/>
    <property type="match status" value="1"/>
</dbReference>
<dbReference type="InterPro" id="IPR042556">
    <property type="entry name" value="AZUL_sf"/>
</dbReference>
<feature type="domain" description="Ubiquitin-protein ligase E3A N-terminal zinc-binding" evidence="4">
    <location>
        <begin position="686"/>
        <end position="725"/>
    </location>
</feature>
<name>A0A1R1X3Q0_9FUNG</name>
<protein>
    <submittedName>
        <fullName evidence="6">TRAF-type zinc finger domain-containing protein 1</fullName>
    </submittedName>
</protein>
<dbReference type="Pfam" id="PF23580">
    <property type="entry name" value="Znf_XAF1_N"/>
    <property type="match status" value="1"/>
</dbReference>
<gene>
    <name evidence="6" type="ORF">AYI70_g11012</name>
</gene>
<evidence type="ECO:0000259" key="3">
    <source>
        <dbReference type="Pfam" id="PF03152"/>
    </source>
</evidence>
<accession>A0A1R1X3Q0</accession>
<feature type="domain" description="TRAFD1/XAF1 zinc finger" evidence="5">
    <location>
        <begin position="575"/>
        <end position="603"/>
    </location>
</feature>
<dbReference type="AlphaFoldDB" id="A0A1R1X3Q0"/>
<dbReference type="EMBL" id="LSSN01005521">
    <property type="protein sequence ID" value="OMJ09276.1"/>
    <property type="molecule type" value="Genomic_DNA"/>
</dbReference>
<evidence type="ECO:0000259" key="4">
    <source>
        <dbReference type="Pfam" id="PF16558"/>
    </source>
</evidence>
<keyword evidence="7" id="KW-1185">Reference proteome</keyword>
<dbReference type="Gene3D" id="3.10.330.10">
    <property type="match status" value="1"/>
</dbReference>
<evidence type="ECO:0000256" key="1">
    <source>
        <dbReference type="ARBA" id="ARBA00006043"/>
    </source>
</evidence>
<comment type="similarity">
    <text evidence="1">Belongs to the UFD1 family.</text>
</comment>
<dbReference type="PANTHER" id="PTHR12555:SF15">
    <property type="entry name" value="FUSION DEGRADATION PROTEIN (UFD1), PUTATIVE (AFU_ORTHOLOGUE AFUA_4G04640)-RELATED"/>
    <property type="match status" value="1"/>
</dbReference>
<dbReference type="Gene3D" id="2.40.40.50">
    <property type="entry name" value="Ubiquitin fusion degradation protein UFD1, N-terminal domain"/>
    <property type="match status" value="1"/>
</dbReference>
<organism evidence="6 7">
    <name type="scientific">Smittium culicis</name>
    <dbReference type="NCBI Taxonomy" id="133412"/>
    <lineage>
        <taxon>Eukaryota</taxon>
        <taxon>Fungi</taxon>
        <taxon>Fungi incertae sedis</taxon>
        <taxon>Zoopagomycota</taxon>
        <taxon>Kickxellomycotina</taxon>
        <taxon>Harpellomycetes</taxon>
        <taxon>Harpellales</taxon>
        <taxon>Legeriomycetaceae</taxon>
        <taxon>Smittium</taxon>
    </lineage>
</organism>
<keyword evidence="2" id="KW-0833">Ubl conjugation pathway</keyword>
<evidence type="ECO:0000313" key="6">
    <source>
        <dbReference type="EMBL" id="OMJ09276.1"/>
    </source>
</evidence>
<dbReference type="GO" id="GO:0031593">
    <property type="term" value="F:polyubiquitin modification-dependent protein binding"/>
    <property type="evidence" value="ECO:0007669"/>
    <property type="project" value="TreeGrafter"/>
</dbReference>
<feature type="domain" description="Ubiquitin fusion degradation protein UFD1 N-terminal subdomain 1" evidence="3">
    <location>
        <begin position="134"/>
        <end position="193"/>
    </location>
</feature>
<dbReference type="InterPro" id="IPR055417">
    <property type="entry name" value="UFD1_N1"/>
</dbReference>
<dbReference type="Pfam" id="PF21366">
    <property type="entry name" value="TRAFD1-XIAF1_ZnF"/>
    <property type="match status" value="1"/>
</dbReference>
<dbReference type="Pfam" id="PF16558">
    <property type="entry name" value="AZUL"/>
    <property type="match status" value="1"/>
</dbReference>